<dbReference type="AlphaFoldDB" id="A0A815V6D0"/>
<name>A0A815V6D0_ADIRI</name>
<evidence type="ECO:0000313" key="2">
    <source>
        <dbReference type="EMBL" id="CAF0988753.1"/>
    </source>
</evidence>
<evidence type="ECO:0000256" key="1">
    <source>
        <dbReference type="SAM" id="Phobius"/>
    </source>
</evidence>
<organism evidence="3 5">
    <name type="scientific">Adineta ricciae</name>
    <name type="common">Rotifer</name>
    <dbReference type="NCBI Taxonomy" id="249248"/>
    <lineage>
        <taxon>Eukaryota</taxon>
        <taxon>Metazoa</taxon>
        <taxon>Spiralia</taxon>
        <taxon>Gnathifera</taxon>
        <taxon>Rotifera</taxon>
        <taxon>Eurotatoria</taxon>
        <taxon>Bdelloidea</taxon>
        <taxon>Adinetida</taxon>
        <taxon>Adinetidae</taxon>
        <taxon>Adineta</taxon>
    </lineage>
</organism>
<keyword evidence="1" id="KW-1133">Transmembrane helix</keyword>
<gene>
    <name evidence="3" type="ORF">EDS130_LOCUS44418</name>
    <name evidence="2" type="ORF">XAT740_LOCUS12581</name>
</gene>
<dbReference type="Proteomes" id="UP000663828">
    <property type="component" value="Unassembled WGS sequence"/>
</dbReference>
<feature type="transmembrane region" description="Helical" evidence="1">
    <location>
        <begin position="21"/>
        <end position="51"/>
    </location>
</feature>
<dbReference type="OrthoDB" id="10034707at2759"/>
<protein>
    <submittedName>
        <fullName evidence="3">Uncharacterized protein</fullName>
    </submittedName>
</protein>
<sequence length="255" mass="28606">MNSSFVPVGTQNRRTRQTGESFPAVLVLILLISIWFLSNFTIFICAIVLVLGAKLITDTCEERKNVIGTSSQQLRAHAVEHDYSERISVAVKEPQHEPVQNIVSTDPNNHIRLLSERDEEQINNWIVDETVYGVSITSNDDRVAHTSDAMRPAADLSMSPLSASDTPPFITENPMKIAISYSGKNRKRVLKITRLLQNHMNRLNSSDSVFIDQDYQHEICQINGHKYIHTMNPPIAQANGEPLSTGSLRTPNMKT</sequence>
<proteinExistence type="predicted"/>
<evidence type="ECO:0000313" key="4">
    <source>
        <dbReference type="Proteomes" id="UP000663828"/>
    </source>
</evidence>
<dbReference type="EMBL" id="CAJNOR010000713">
    <property type="protein sequence ID" value="CAF0988753.1"/>
    <property type="molecule type" value="Genomic_DNA"/>
</dbReference>
<reference evidence="3" key="1">
    <citation type="submission" date="2021-02" db="EMBL/GenBank/DDBJ databases">
        <authorList>
            <person name="Nowell W R."/>
        </authorList>
    </citation>
    <scope>NUCLEOTIDE SEQUENCE</scope>
</reference>
<dbReference type="Proteomes" id="UP000663852">
    <property type="component" value="Unassembled WGS sequence"/>
</dbReference>
<accession>A0A815V6D0</accession>
<evidence type="ECO:0000313" key="5">
    <source>
        <dbReference type="Proteomes" id="UP000663852"/>
    </source>
</evidence>
<comment type="caution">
    <text evidence="3">The sequence shown here is derived from an EMBL/GenBank/DDBJ whole genome shotgun (WGS) entry which is preliminary data.</text>
</comment>
<keyword evidence="4" id="KW-1185">Reference proteome</keyword>
<keyword evidence="1" id="KW-0812">Transmembrane</keyword>
<keyword evidence="1" id="KW-0472">Membrane</keyword>
<dbReference type="EMBL" id="CAJNOJ010000855">
    <property type="protein sequence ID" value="CAF1529024.1"/>
    <property type="molecule type" value="Genomic_DNA"/>
</dbReference>
<evidence type="ECO:0000313" key="3">
    <source>
        <dbReference type="EMBL" id="CAF1529024.1"/>
    </source>
</evidence>